<evidence type="ECO:0000256" key="16">
    <source>
        <dbReference type="ARBA" id="ARBA00032185"/>
    </source>
</evidence>
<feature type="transmembrane region" description="Helical" evidence="17">
    <location>
        <begin position="39"/>
        <end position="59"/>
    </location>
</feature>
<reference evidence="18 19" key="1">
    <citation type="submission" date="2016-10" db="EMBL/GenBank/DDBJ databases">
        <authorList>
            <person name="de Groot N.N."/>
        </authorList>
    </citation>
    <scope>NUCLEOTIDE SEQUENCE [LARGE SCALE GENOMIC DNA]</scope>
    <source>
        <strain evidence="18 19">CGMCC 1.9113</strain>
    </source>
</reference>
<keyword evidence="5" id="KW-0813">Transport</keyword>
<evidence type="ECO:0000256" key="15">
    <source>
        <dbReference type="ARBA" id="ARBA00031887"/>
    </source>
</evidence>
<keyword evidence="8" id="KW-0249">Electron transport</keyword>
<keyword evidence="19" id="KW-1185">Reference proteome</keyword>
<dbReference type="RefSeq" id="WP_245739045.1">
    <property type="nucleotide sequence ID" value="NZ_FOXP01000002.1"/>
</dbReference>
<evidence type="ECO:0000313" key="19">
    <source>
        <dbReference type="Proteomes" id="UP000199586"/>
    </source>
</evidence>
<evidence type="ECO:0000256" key="9">
    <source>
        <dbReference type="ARBA" id="ARBA00022989"/>
    </source>
</evidence>
<dbReference type="PANTHER" id="PTHR36835:SF1">
    <property type="entry name" value="CYTOCHROME BO(3) UBIQUINOL OXIDASE SUBUNIT 4"/>
    <property type="match status" value="1"/>
</dbReference>
<organism evidence="18 19">
    <name type="scientific">Sphingomonas rubra</name>
    <dbReference type="NCBI Taxonomy" id="634430"/>
    <lineage>
        <taxon>Bacteria</taxon>
        <taxon>Pseudomonadati</taxon>
        <taxon>Pseudomonadota</taxon>
        <taxon>Alphaproteobacteria</taxon>
        <taxon>Sphingomonadales</taxon>
        <taxon>Sphingomonadaceae</taxon>
        <taxon>Sphingomonas</taxon>
    </lineage>
</organism>
<accession>A0A1I5QUZ8</accession>
<evidence type="ECO:0000256" key="10">
    <source>
        <dbReference type="ARBA" id="ARBA00023002"/>
    </source>
</evidence>
<protein>
    <recommendedName>
        <fullName evidence="4">Cytochrome bo(3) ubiquinol oxidase subunit 4</fullName>
    </recommendedName>
    <alternativeName>
        <fullName evidence="16">Cytochrome o ubiquinol oxidase subunit 4</fullName>
    </alternativeName>
    <alternativeName>
        <fullName evidence="13">Oxidase bo(3) subunit 4</fullName>
    </alternativeName>
    <alternativeName>
        <fullName evidence="14">Ubiquinol oxidase polypeptide IV</fullName>
    </alternativeName>
    <alternativeName>
        <fullName evidence="15">Ubiquinol oxidase subunit 4</fullName>
    </alternativeName>
</protein>
<evidence type="ECO:0000256" key="2">
    <source>
        <dbReference type="ARBA" id="ARBA00008079"/>
    </source>
</evidence>
<dbReference type="GO" id="GO:0015078">
    <property type="term" value="F:proton transmembrane transporter activity"/>
    <property type="evidence" value="ECO:0007669"/>
    <property type="project" value="TreeGrafter"/>
</dbReference>
<dbReference type="STRING" id="634430.SAMN04488241_102282"/>
<dbReference type="GO" id="GO:0009486">
    <property type="term" value="F:cytochrome bo3 ubiquinol oxidase activity"/>
    <property type="evidence" value="ECO:0007669"/>
    <property type="project" value="InterPro"/>
</dbReference>
<dbReference type="Pfam" id="PF03626">
    <property type="entry name" value="COX4_pro"/>
    <property type="match status" value="1"/>
</dbReference>
<feature type="transmembrane region" description="Helical" evidence="17">
    <location>
        <begin position="65"/>
        <end position="84"/>
    </location>
</feature>
<feature type="transmembrane region" description="Helical" evidence="17">
    <location>
        <begin position="96"/>
        <end position="118"/>
    </location>
</feature>
<dbReference type="InterPro" id="IPR005171">
    <property type="entry name" value="Cyt_c_oxidase_su4_prok"/>
</dbReference>
<comment type="subunit">
    <text evidence="3">Heterooctamer of two A chains, two B chains, two C chains and two D chains.</text>
</comment>
<evidence type="ECO:0000256" key="4">
    <source>
        <dbReference type="ARBA" id="ARBA00014689"/>
    </source>
</evidence>
<evidence type="ECO:0000256" key="8">
    <source>
        <dbReference type="ARBA" id="ARBA00022982"/>
    </source>
</evidence>
<dbReference type="EMBL" id="FOXP01000002">
    <property type="protein sequence ID" value="SFP49676.1"/>
    <property type="molecule type" value="Genomic_DNA"/>
</dbReference>
<gene>
    <name evidence="18" type="ORF">SAMN04488241_102282</name>
</gene>
<keyword evidence="11 17" id="KW-0472">Membrane</keyword>
<dbReference type="AlphaFoldDB" id="A0A1I5QUZ8"/>
<evidence type="ECO:0000256" key="13">
    <source>
        <dbReference type="ARBA" id="ARBA00030071"/>
    </source>
</evidence>
<dbReference type="Proteomes" id="UP000199586">
    <property type="component" value="Unassembled WGS sequence"/>
</dbReference>
<keyword evidence="9 17" id="KW-1133">Transmembrane helix</keyword>
<keyword evidence="6" id="KW-1003">Cell membrane</keyword>
<dbReference type="InterPro" id="IPR050968">
    <property type="entry name" value="Cytochrome_c_oxidase_bac_sub4"/>
</dbReference>
<evidence type="ECO:0000256" key="1">
    <source>
        <dbReference type="ARBA" id="ARBA00004651"/>
    </source>
</evidence>
<evidence type="ECO:0000256" key="3">
    <source>
        <dbReference type="ARBA" id="ARBA00011700"/>
    </source>
</evidence>
<sequence>MSSAADQAFHAAPDSHDDHGHDDHGGAPHGSRRGYVTGFLLSVVLTAIPFALVMTGVIADARITAGIVIAAAVVQIVVHMIYFLHMSTKSEEGWTMMALIFTIIVVVITISGSIWVMYNMNTNMMPGMGPDTATMTSGGM</sequence>
<comment type="similarity">
    <text evidence="2">Belongs to the cytochrome c oxidase bacterial subunit 4 family.</text>
</comment>
<evidence type="ECO:0000256" key="14">
    <source>
        <dbReference type="ARBA" id="ARBA00030211"/>
    </source>
</evidence>
<evidence type="ECO:0000256" key="11">
    <source>
        <dbReference type="ARBA" id="ARBA00023136"/>
    </source>
</evidence>
<dbReference type="GO" id="GO:0019646">
    <property type="term" value="P:aerobic electron transport chain"/>
    <property type="evidence" value="ECO:0007669"/>
    <property type="project" value="TreeGrafter"/>
</dbReference>
<keyword evidence="7 17" id="KW-0812">Transmembrane</keyword>
<evidence type="ECO:0000256" key="5">
    <source>
        <dbReference type="ARBA" id="ARBA00022448"/>
    </source>
</evidence>
<dbReference type="InterPro" id="IPR014210">
    <property type="entry name" value="Cyt_o_ubiqinol_oxidase_su4"/>
</dbReference>
<proteinExistence type="inferred from homology"/>
<evidence type="ECO:0000256" key="17">
    <source>
        <dbReference type="SAM" id="Phobius"/>
    </source>
</evidence>
<dbReference type="NCBIfam" id="TIGR02847">
    <property type="entry name" value="CyoD"/>
    <property type="match status" value="1"/>
</dbReference>
<evidence type="ECO:0000256" key="6">
    <source>
        <dbReference type="ARBA" id="ARBA00022475"/>
    </source>
</evidence>
<evidence type="ECO:0000256" key="7">
    <source>
        <dbReference type="ARBA" id="ARBA00022692"/>
    </source>
</evidence>
<comment type="function">
    <text evidence="12">Cytochrome bo(3) ubiquinol terminal oxidase is the component of the aerobic respiratory chain of E.coli that predominates when cells are grown at high aeration. Has proton pump activity across the membrane in addition to electron transfer, pumping 2 protons/electron.</text>
</comment>
<dbReference type="GO" id="GO:0009319">
    <property type="term" value="C:cytochrome o ubiquinol oxidase complex"/>
    <property type="evidence" value="ECO:0007669"/>
    <property type="project" value="TreeGrafter"/>
</dbReference>
<keyword evidence="10" id="KW-0560">Oxidoreductase</keyword>
<evidence type="ECO:0000256" key="12">
    <source>
        <dbReference type="ARBA" id="ARBA00025694"/>
    </source>
</evidence>
<evidence type="ECO:0000313" key="18">
    <source>
        <dbReference type="EMBL" id="SFP49676.1"/>
    </source>
</evidence>
<dbReference type="GO" id="GO:0005886">
    <property type="term" value="C:plasma membrane"/>
    <property type="evidence" value="ECO:0007669"/>
    <property type="project" value="UniProtKB-SubCell"/>
</dbReference>
<dbReference type="PANTHER" id="PTHR36835">
    <property type="entry name" value="CYTOCHROME BO(3) UBIQUINOL OXIDASE SUBUNIT 4"/>
    <property type="match status" value="1"/>
</dbReference>
<dbReference type="GO" id="GO:0015990">
    <property type="term" value="P:electron transport coupled proton transport"/>
    <property type="evidence" value="ECO:0007669"/>
    <property type="project" value="InterPro"/>
</dbReference>
<name>A0A1I5QUZ8_9SPHN</name>
<comment type="subcellular location">
    <subcellularLocation>
        <location evidence="1">Cell membrane</location>
        <topology evidence="1">Multi-pass membrane protein</topology>
    </subcellularLocation>
</comment>